<dbReference type="VEuPathDB" id="VectorBase:HLOH_041921"/>
<dbReference type="AlphaFoldDB" id="A0A9J6G0X4"/>
<comment type="caution">
    <text evidence="2">The sequence shown here is derived from an EMBL/GenBank/DDBJ whole genome shotgun (WGS) entry which is preliminary data.</text>
</comment>
<name>A0A9J6G0X4_HAELO</name>
<proteinExistence type="predicted"/>
<dbReference type="NCBIfam" id="NF041940">
    <property type="entry name" value="choice_anch_X"/>
    <property type="match status" value="1"/>
</dbReference>
<feature type="region of interest" description="Disordered" evidence="1">
    <location>
        <begin position="1"/>
        <end position="29"/>
    </location>
</feature>
<reference evidence="2 3" key="1">
    <citation type="journal article" date="2020" name="Cell">
        <title>Large-Scale Comparative Analyses of Tick Genomes Elucidate Their Genetic Diversity and Vector Capacities.</title>
        <authorList>
            <consortium name="Tick Genome and Microbiome Consortium (TIGMIC)"/>
            <person name="Jia N."/>
            <person name="Wang J."/>
            <person name="Shi W."/>
            <person name="Du L."/>
            <person name="Sun Y."/>
            <person name="Zhan W."/>
            <person name="Jiang J.F."/>
            <person name="Wang Q."/>
            <person name="Zhang B."/>
            <person name="Ji P."/>
            <person name="Bell-Sakyi L."/>
            <person name="Cui X.M."/>
            <person name="Yuan T.T."/>
            <person name="Jiang B.G."/>
            <person name="Yang W.F."/>
            <person name="Lam T.T."/>
            <person name="Chang Q.C."/>
            <person name="Ding S.J."/>
            <person name="Wang X.J."/>
            <person name="Zhu J.G."/>
            <person name="Ruan X.D."/>
            <person name="Zhao L."/>
            <person name="Wei J.T."/>
            <person name="Ye R.Z."/>
            <person name="Que T.C."/>
            <person name="Du C.H."/>
            <person name="Zhou Y.H."/>
            <person name="Cheng J.X."/>
            <person name="Dai P.F."/>
            <person name="Guo W.B."/>
            <person name="Han X.H."/>
            <person name="Huang E.J."/>
            <person name="Li L.F."/>
            <person name="Wei W."/>
            <person name="Gao Y.C."/>
            <person name="Liu J.Z."/>
            <person name="Shao H.Z."/>
            <person name="Wang X."/>
            <person name="Wang C.C."/>
            <person name="Yang T.C."/>
            <person name="Huo Q.B."/>
            <person name="Li W."/>
            <person name="Chen H.Y."/>
            <person name="Chen S.E."/>
            <person name="Zhou L.G."/>
            <person name="Ni X.B."/>
            <person name="Tian J.H."/>
            <person name="Sheng Y."/>
            <person name="Liu T."/>
            <person name="Pan Y.S."/>
            <person name="Xia L.Y."/>
            <person name="Li J."/>
            <person name="Zhao F."/>
            <person name="Cao W.C."/>
        </authorList>
    </citation>
    <scope>NUCLEOTIDE SEQUENCE [LARGE SCALE GENOMIC DNA]</scope>
    <source>
        <strain evidence="2">HaeL-2018</strain>
    </source>
</reference>
<evidence type="ECO:0000256" key="1">
    <source>
        <dbReference type="SAM" id="MobiDB-lite"/>
    </source>
</evidence>
<evidence type="ECO:0000313" key="2">
    <source>
        <dbReference type="EMBL" id="KAH9369098.1"/>
    </source>
</evidence>
<evidence type="ECO:0000313" key="3">
    <source>
        <dbReference type="Proteomes" id="UP000821853"/>
    </source>
</evidence>
<organism evidence="2 3">
    <name type="scientific">Haemaphysalis longicornis</name>
    <name type="common">Bush tick</name>
    <dbReference type="NCBI Taxonomy" id="44386"/>
    <lineage>
        <taxon>Eukaryota</taxon>
        <taxon>Metazoa</taxon>
        <taxon>Ecdysozoa</taxon>
        <taxon>Arthropoda</taxon>
        <taxon>Chelicerata</taxon>
        <taxon>Arachnida</taxon>
        <taxon>Acari</taxon>
        <taxon>Parasitiformes</taxon>
        <taxon>Ixodida</taxon>
        <taxon>Ixodoidea</taxon>
        <taxon>Ixodidae</taxon>
        <taxon>Haemaphysalinae</taxon>
        <taxon>Haemaphysalis</taxon>
    </lineage>
</organism>
<sequence>MRERGVTKRDEPRKSPASNKHGDASPASSVHGEQIVKCHVCSPVSTCLLPVPSSKKCCQSSWCPAAGDSDASTPTWRLTSTSSPRLQYTHRSAALVVNPKDRVLGLVRKANGSESYVRVVPSRVSKRITAAAAVFPCGLPGQMLLVPEAALTQQRTTADISPDYMAPEHEFRPPVARAAVRAIFDELGIPGPAGASPVVVTDGDAVYPVSQAKGVSGTLSLSDGSPCATTPAGIVRPDCRLYVDFGNRAELRNLLRMPYAASVSEFTLHACQQPVRTAKKGAKALRDRFIVHKSIKAAAGCAWCTWAVSRFLQWRLPEGTSSVALVSLAGDEARVLANLTRIEALSRRALRLLVPSTAAAAVCRWRKDSPRPRRSAGASVVLVTHAEQLQGANETLQLGPQLSTAGLVLSTVALGAYADAALELLAGRCACCSVIVIGAPLRPPWPARIHFTILDLSGVFARVVRREEILVRAGGEQRTSFLVDANLGAGARVTLTGRAVEFVAVRLRDPDDELYHETSRECTKDVQRTQSTLFYFQAMKPGRWTLQLSPAGGASQLSSPVTLAVTSRPRAHEAPPVRLWARPSAPWVVYPAVASLHARLSKGSDAVLDASVWASVGRPRGRHVVITLHDDGLGRRSHACAGADTTAGDGVYSAFFTDHSGPGRYRVAVRATDSEGSARVVTPHICHSSVTDLARKAGESADFGWVSLKGFAVCRCTDIVHLLSGSKEGEPVCASESSYRLADLKLDAGSEQWAPENPQQDVVPSGHFERYFDAGSFQLVGYREHSAIGPGPVTDLLVEASLVRGSRWLLELSWTAMGAHMDAGAGEAVAAHHHRNSA</sequence>
<dbReference type="EMBL" id="JABSTR010000004">
    <property type="protein sequence ID" value="KAH9369098.1"/>
    <property type="molecule type" value="Genomic_DNA"/>
</dbReference>
<accession>A0A9J6G0X4</accession>
<dbReference type="OrthoDB" id="6499223at2759"/>
<protein>
    <submittedName>
        <fullName evidence="2">Uncharacterized protein</fullName>
    </submittedName>
</protein>
<keyword evidence="3" id="KW-1185">Reference proteome</keyword>
<dbReference type="OMA" id="MVRGPRW"/>
<dbReference type="Proteomes" id="UP000821853">
    <property type="component" value="Chromosome 2"/>
</dbReference>
<feature type="compositionally biased region" description="Basic and acidic residues" evidence="1">
    <location>
        <begin position="1"/>
        <end position="14"/>
    </location>
</feature>
<gene>
    <name evidence="2" type="ORF">HPB48_016741</name>
</gene>